<gene>
    <name evidence="2" type="ORF">VFH_U094680</name>
</gene>
<evidence type="ECO:0000313" key="2">
    <source>
        <dbReference type="EMBL" id="CAI8584826.1"/>
    </source>
</evidence>
<sequence>MTSVNTQPHMGPYKITHYRCKLNSTTTTYECSQPTNICRSTQNNSLSCKLHSKFSPNDVGFQGSSRLNNSSVFNDFNPRLTVNLNSLNVMKDDVIPIKTPPPHHIIKGPHIFHPVTTLPHLSITSLPLCHIDQKKDLDMFCSSYSADMDPIHDKEPKSYEFDIRDTEAWKRKGKSFVSPNNCYESVPNKKNTLLIFKDEKNEIPKGSMIETNEANEKDEENLDLSLHL</sequence>
<evidence type="ECO:0000256" key="1">
    <source>
        <dbReference type="SAM" id="MobiDB-lite"/>
    </source>
</evidence>
<name>A0AAV0YFP7_VICFA</name>
<dbReference type="EMBL" id="CATIWC010002457">
    <property type="protein sequence ID" value="CAI8584826.1"/>
    <property type="molecule type" value="Genomic_DNA"/>
</dbReference>
<reference evidence="2 3" key="1">
    <citation type="submission" date="2023-01" db="EMBL/GenBank/DDBJ databases">
        <authorList>
            <person name="Kreplak J."/>
        </authorList>
    </citation>
    <scope>NUCLEOTIDE SEQUENCE [LARGE SCALE GENOMIC DNA]</scope>
</reference>
<evidence type="ECO:0000313" key="3">
    <source>
        <dbReference type="Proteomes" id="UP001157006"/>
    </source>
</evidence>
<feature type="region of interest" description="Disordered" evidence="1">
    <location>
        <begin position="206"/>
        <end position="228"/>
    </location>
</feature>
<proteinExistence type="predicted"/>
<keyword evidence="3" id="KW-1185">Reference proteome</keyword>
<dbReference type="Proteomes" id="UP001157006">
    <property type="component" value="Unassembled WGS sequence"/>
</dbReference>
<dbReference type="AlphaFoldDB" id="A0AAV0YFP7"/>
<accession>A0AAV0YFP7</accession>
<comment type="caution">
    <text evidence="2">The sequence shown here is derived from an EMBL/GenBank/DDBJ whole genome shotgun (WGS) entry which is preliminary data.</text>
</comment>
<protein>
    <submittedName>
        <fullName evidence="2">Uncharacterized protein</fullName>
    </submittedName>
</protein>
<organism evidence="2 3">
    <name type="scientific">Vicia faba</name>
    <name type="common">Broad bean</name>
    <name type="synonym">Faba vulgaris</name>
    <dbReference type="NCBI Taxonomy" id="3906"/>
    <lineage>
        <taxon>Eukaryota</taxon>
        <taxon>Viridiplantae</taxon>
        <taxon>Streptophyta</taxon>
        <taxon>Embryophyta</taxon>
        <taxon>Tracheophyta</taxon>
        <taxon>Spermatophyta</taxon>
        <taxon>Magnoliopsida</taxon>
        <taxon>eudicotyledons</taxon>
        <taxon>Gunneridae</taxon>
        <taxon>Pentapetalae</taxon>
        <taxon>rosids</taxon>
        <taxon>fabids</taxon>
        <taxon>Fabales</taxon>
        <taxon>Fabaceae</taxon>
        <taxon>Papilionoideae</taxon>
        <taxon>50 kb inversion clade</taxon>
        <taxon>NPAAA clade</taxon>
        <taxon>Hologalegina</taxon>
        <taxon>IRL clade</taxon>
        <taxon>Fabeae</taxon>
        <taxon>Vicia</taxon>
    </lineage>
</organism>